<name>A0ABZ0XSJ0_9BURK</name>
<protein>
    <recommendedName>
        <fullName evidence="3">DUF1488 family protein</fullName>
    </recommendedName>
</protein>
<reference evidence="1 2" key="1">
    <citation type="submission" date="2023-11" db="EMBL/GenBank/DDBJ databases">
        <title>MicrobeMod: A computational toolkit for identifying prokaryotic methylation and restriction-modification with nanopore sequencing.</title>
        <authorList>
            <person name="Crits-Christoph A."/>
            <person name="Kang S.C."/>
            <person name="Lee H."/>
            <person name="Ostrov N."/>
        </authorList>
    </citation>
    <scope>NUCLEOTIDE SEQUENCE [LARGE SCALE GENOMIC DNA]</scope>
    <source>
        <strain evidence="1 2">ATCC 25935</strain>
    </source>
</reference>
<evidence type="ECO:0000313" key="2">
    <source>
        <dbReference type="Proteomes" id="UP001326110"/>
    </source>
</evidence>
<sequence length="73" mass="8671">MPFYVEHRIDMRIVDRIERNDLGIVARRATYDVDFAVAVRDWQQFDALRARLLSRGNVKEQGTARQRLYFLDG</sequence>
<evidence type="ECO:0000313" key="1">
    <source>
        <dbReference type="EMBL" id="WQH02714.1"/>
    </source>
</evidence>
<keyword evidence="2" id="KW-1185">Reference proteome</keyword>
<accession>A0ABZ0XSJ0</accession>
<organism evidence="1 2">
    <name type="scientific">Duganella zoogloeoides</name>
    <dbReference type="NCBI Taxonomy" id="75659"/>
    <lineage>
        <taxon>Bacteria</taxon>
        <taxon>Pseudomonadati</taxon>
        <taxon>Pseudomonadota</taxon>
        <taxon>Betaproteobacteria</taxon>
        <taxon>Burkholderiales</taxon>
        <taxon>Oxalobacteraceae</taxon>
        <taxon>Telluria group</taxon>
        <taxon>Duganella</taxon>
    </lineage>
</organism>
<evidence type="ECO:0008006" key="3">
    <source>
        <dbReference type="Google" id="ProtNLM"/>
    </source>
</evidence>
<dbReference type="EMBL" id="CP140152">
    <property type="protein sequence ID" value="WQH02714.1"/>
    <property type="molecule type" value="Genomic_DNA"/>
</dbReference>
<gene>
    <name evidence="1" type="ORF">SR858_16715</name>
</gene>
<dbReference type="RefSeq" id="WP_322533670.1">
    <property type="nucleotide sequence ID" value="NZ_CP140152.1"/>
</dbReference>
<dbReference type="Proteomes" id="UP001326110">
    <property type="component" value="Chromosome"/>
</dbReference>
<proteinExistence type="predicted"/>